<feature type="domain" description="Methyl-accepting transducer" evidence="6">
    <location>
        <begin position="433"/>
        <end position="656"/>
    </location>
</feature>
<keyword evidence="5" id="KW-0812">Transmembrane</keyword>
<dbReference type="InterPro" id="IPR013587">
    <property type="entry name" value="Nitrate/nitrite_sensing"/>
</dbReference>
<comment type="similarity">
    <text evidence="2">Belongs to the methyl-accepting chemotaxis (MCP) protein family.</text>
</comment>
<dbReference type="InterPro" id="IPR010910">
    <property type="entry name" value="Nitrate/nitrite_sensing_bac"/>
</dbReference>
<dbReference type="InterPro" id="IPR004090">
    <property type="entry name" value="Chemotax_Me-accpt_rcpt"/>
</dbReference>
<keyword evidence="5" id="KW-1133">Transmembrane helix</keyword>
<organism evidence="8 9">
    <name type="scientific">Helicobacter apodemus</name>
    <dbReference type="NCBI Taxonomy" id="135569"/>
    <lineage>
        <taxon>Bacteria</taxon>
        <taxon>Pseudomonadati</taxon>
        <taxon>Campylobacterota</taxon>
        <taxon>Epsilonproteobacteria</taxon>
        <taxon>Campylobacterales</taxon>
        <taxon>Helicobacteraceae</taxon>
        <taxon>Helicobacter</taxon>
    </lineage>
</organism>
<evidence type="ECO:0000313" key="8">
    <source>
        <dbReference type="EMBL" id="AWI34618.1"/>
    </source>
</evidence>
<feature type="domain" description="NIT" evidence="7">
    <location>
        <begin position="52"/>
        <end position="302"/>
    </location>
</feature>
<feature type="transmembrane region" description="Helical" evidence="5">
    <location>
        <begin position="307"/>
        <end position="332"/>
    </location>
</feature>
<name>A0A2U8FF28_9HELI</name>
<evidence type="ECO:0000259" key="7">
    <source>
        <dbReference type="PROSITE" id="PS50906"/>
    </source>
</evidence>
<dbReference type="GO" id="GO:0006935">
    <property type="term" value="P:chemotaxis"/>
    <property type="evidence" value="ECO:0007669"/>
    <property type="project" value="InterPro"/>
</dbReference>
<dbReference type="PRINTS" id="PR00260">
    <property type="entry name" value="CHEMTRNSDUCR"/>
</dbReference>
<evidence type="ECO:0008006" key="10">
    <source>
        <dbReference type="Google" id="ProtNLM"/>
    </source>
</evidence>
<dbReference type="GO" id="GO:0016020">
    <property type="term" value="C:membrane"/>
    <property type="evidence" value="ECO:0007669"/>
    <property type="project" value="InterPro"/>
</dbReference>
<keyword evidence="1 3" id="KW-0807">Transducer</keyword>
<dbReference type="Pfam" id="PF00015">
    <property type="entry name" value="MCPsignal"/>
    <property type="match status" value="1"/>
</dbReference>
<evidence type="ECO:0000259" key="6">
    <source>
        <dbReference type="PROSITE" id="PS50111"/>
    </source>
</evidence>
<dbReference type="Gene3D" id="1.10.287.950">
    <property type="entry name" value="Methyl-accepting chemotaxis protein"/>
    <property type="match status" value="1"/>
</dbReference>
<evidence type="ECO:0000256" key="4">
    <source>
        <dbReference type="SAM" id="Coils"/>
    </source>
</evidence>
<dbReference type="PROSITE" id="PS50906">
    <property type="entry name" value="NIT"/>
    <property type="match status" value="1"/>
</dbReference>
<dbReference type="GO" id="GO:0007165">
    <property type="term" value="P:signal transduction"/>
    <property type="evidence" value="ECO:0007669"/>
    <property type="project" value="UniProtKB-KW"/>
</dbReference>
<dbReference type="GO" id="GO:0004888">
    <property type="term" value="F:transmembrane signaling receptor activity"/>
    <property type="evidence" value="ECO:0007669"/>
    <property type="project" value="InterPro"/>
</dbReference>
<dbReference type="SMART" id="SM00283">
    <property type="entry name" value="MA"/>
    <property type="match status" value="1"/>
</dbReference>
<sequence length="664" mass="74752">MVFSNLKIRTKMLLLLCIPLVIFTCIAIFLIQNSYKEYVRIELLEKGILLSANISGTIHELQKERGASAGYLGTKDKDFEKMLLEQRLLTDKKVMELKTFLQSFNFRDYPIMLQNSLKDSLKQLENLQRFREGVDSFNMAVGEVLGYYTQTISSLIGDITEVANISRDYVVVRSLIAFIDFINAKESSGQERAILSNVLGANKFTEGLYQRFIALITAQNIYLENFIHYSTQENLEFYQQAIKDPSFQEVQRIRKIAIEKAQTGNFGISQAYWFDTITLKINILKNIEDNLANNLISTVSNNKSKNFINFIGLGIVLALVILSTLGIGYLIVCNITSRIRKILEFLVYMNKTKDISKTLSFKKSSDEIGIMYQAIQNFLQTIKQIFMELNAQSKHNLQISQDLLKGAKDVLGYTQESFKLSNYSNEIGKEVGESLAINIQKTTHTMTDIIGAKSQLDETKNSIANFSQSIAQDAQNQEALVEDIATLTQDAENIKNILVAIVDIADQTNLLALNAAIEAARAGDHGRGFAVVADEVRKLAERTQKSLNEIDTTINIITQSISNVSTQISQNSKNFFSFVDNSHQIQENINKVNESIQGVSSLANETISSSQQLNNEANSLLNNNKELNEYLQNISQEMDKISSVSKELSSQSQKIEAKINEFKF</sequence>
<accession>A0A2U8FF28</accession>
<keyword evidence="4" id="KW-0175">Coiled coil</keyword>
<feature type="coiled-coil region" evidence="4">
    <location>
        <begin position="610"/>
        <end position="637"/>
    </location>
</feature>
<dbReference type="SUPFAM" id="SSF58104">
    <property type="entry name" value="Methyl-accepting chemotaxis protein (MCP) signaling domain"/>
    <property type="match status" value="1"/>
</dbReference>
<gene>
    <name evidence="8" type="ORF">CDV25_07465</name>
</gene>
<dbReference type="AlphaFoldDB" id="A0A2U8FF28"/>
<dbReference type="RefSeq" id="WP_108911419.1">
    <property type="nucleotide sequence ID" value="NZ_CP021886.1"/>
</dbReference>
<dbReference type="KEGG" id="had:CDV25_07465"/>
<dbReference type="PANTHER" id="PTHR32089">
    <property type="entry name" value="METHYL-ACCEPTING CHEMOTAXIS PROTEIN MCPB"/>
    <property type="match status" value="1"/>
</dbReference>
<feature type="transmembrane region" description="Helical" evidence="5">
    <location>
        <begin position="12"/>
        <end position="31"/>
    </location>
</feature>
<evidence type="ECO:0000313" key="9">
    <source>
        <dbReference type="Proteomes" id="UP000244890"/>
    </source>
</evidence>
<reference evidence="8 9" key="1">
    <citation type="submission" date="2017-06" db="EMBL/GenBank/DDBJ databases">
        <title>Complete genome of Helicobacter apodemus.</title>
        <authorList>
            <person name="Cho S."/>
        </authorList>
    </citation>
    <scope>NUCLEOTIDE SEQUENCE [LARGE SCALE GENOMIC DNA]</scope>
    <source>
        <strain evidence="9">SNUVETPUB-15-01</strain>
    </source>
</reference>
<dbReference type="PROSITE" id="PS50111">
    <property type="entry name" value="CHEMOTAXIS_TRANSDUC_2"/>
    <property type="match status" value="1"/>
</dbReference>
<dbReference type="InterPro" id="IPR004089">
    <property type="entry name" value="MCPsignal_dom"/>
</dbReference>
<dbReference type="PANTHER" id="PTHR32089:SF112">
    <property type="entry name" value="LYSOZYME-LIKE PROTEIN-RELATED"/>
    <property type="match status" value="1"/>
</dbReference>
<evidence type="ECO:0000256" key="5">
    <source>
        <dbReference type="SAM" id="Phobius"/>
    </source>
</evidence>
<evidence type="ECO:0000256" key="1">
    <source>
        <dbReference type="ARBA" id="ARBA00023224"/>
    </source>
</evidence>
<protein>
    <recommendedName>
        <fullName evidence="10">Chemotaxis protein</fullName>
    </recommendedName>
</protein>
<dbReference type="Proteomes" id="UP000244890">
    <property type="component" value="Chromosome"/>
</dbReference>
<proteinExistence type="inferred from homology"/>
<dbReference type="EMBL" id="CP021886">
    <property type="protein sequence ID" value="AWI34618.1"/>
    <property type="molecule type" value="Genomic_DNA"/>
</dbReference>
<dbReference type="Pfam" id="PF08376">
    <property type="entry name" value="NIT"/>
    <property type="match status" value="1"/>
</dbReference>
<evidence type="ECO:0000256" key="2">
    <source>
        <dbReference type="ARBA" id="ARBA00029447"/>
    </source>
</evidence>
<dbReference type="OrthoDB" id="2489132at2"/>
<evidence type="ECO:0000256" key="3">
    <source>
        <dbReference type="PROSITE-ProRule" id="PRU00284"/>
    </source>
</evidence>
<keyword evidence="5" id="KW-0472">Membrane</keyword>